<accession>A0A953LLR5</accession>
<gene>
    <name evidence="7" type="ORF">CWE10_20525</name>
</gene>
<comment type="subcellular location">
    <subcellularLocation>
        <location evidence="2">Cell envelope</location>
    </subcellularLocation>
</comment>
<dbReference type="PANTHER" id="PTHR43598">
    <property type="entry name" value="TUNGSTEN-CONTAINING FORMYLMETHANOFURAN DEHYDROGENASE 2 SUBUNIT B"/>
    <property type="match status" value="1"/>
</dbReference>
<evidence type="ECO:0000256" key="2">
    <source>
        <dbReference type="ARBA" id="ARBA00004196"/>
    </source>
</evidence>
<dbReference type="Gene3D" id="3.40.50.740">
    <property type="match status" value="1"/>
</dbReference>
<dbReference type="AlphaFoldDB" id="A0A953LLR5"/>
<comment type="cofactor">
    <cofactor evidence="1">
        <name>[4Fe-4S] cluster</name>
        <dbReference type="ChEBI" id="CHEBI:49883"/>
    </cofactor>
</comment>
<feature type="domain" description="Molybdopterin oxidoreductase" evidence="6">
    <location>
        <begin position="1"/>
        <end position="421"/>
    </location>
</feature>
<evidence type="ECO:0000256" key="1">
    <source>
        <dbReference type="ARBA" id="ARBA00001966"/>
    </source>
</evidence>
<keyword evidence="4" id="KW-0004">4Fe-4S</keyword>
<keyword evidence="4" id="KW-0479">Metal-binding</keyword>
<evidence type="ECO:0000256" key="5">
    <source>
        <dbReference type="ARBA" id="ARBA00023002"/>
    </source>
</evidence>
<comment type="similarity">
    <text evidence="3">Belongs to the prokaryotic molybdopterin-containing oxidoreductase family.</text>
</comment>
<comment type="caution">
    <text evidence="7">The sequence shown here is derived from an EMBL/GenBank/DDBJ whole genome shotgun (WGS) entry which is preliminary data.</text>
</comment>
<protein>
    <submittedName>
        <fullName evidence="7">Formate dehydrogenase</fullName>
    </submittedName>
</protein>
<feature type="non-terminal residue" evidence="7">
    <location>
        <position position="1"/>
    </location>
</feature>
<keyword evidence="5" id="KW-0560">Oxidoreductase</keyword>
<dbReference type="GO" id="GO:0016491">
    <property type="term" value="F:oxidoreductase activity"/>
    <property type="evidence" value="ECO:0007669"/>
    <property type="project" value="UniProtKB-KW"/>
</dbReference>
<organism evidence="7 8">
    <name type="scientific">Symbiobacterium thermophilum</name>
    <dbReference type="NCBI Taxonomy" id="2734"/>
    <lineage>
        <taxon>Bacteria</taxon>
        <taxon>Bacillati</taxon>
        <taxon>Bacillota</taxon>
        <taxon>Clostridia</taxon>
        <taxon>Eubacteriales</taxon>
        <taxon>Symbiobacteriaceae</taxon>
        <taxon>Symbiobacterium</taxon>
    </lineage>
</organism>
<evidence type="ECO:0000256" key="3">
    <source>
        <dbReference type="ARBA" id="ARBA00010312"/>
    </source>
</evidence>
<dbReference type="GO" id="GO:0030313">
    <property type="term" value="C:cell envelope"/>
    <property type="evidence" value="ECO:0007669"/>
    <property type="project" value="UniProtKB-SubCell"/>
</dbReference>
<dbReference type="Proteomes" id="UP000732377">
    <property type="component" value="Unassembled WGS sequence"/>
</dbReference>
<evidence type="ECO:0000313" key="7">
    <source>
        <dbReference type="EMBL" id="MBY6278482.1"/>
    </source>
</evidence>
<sequence>NPAENHPISMRWIDRARETRGAKLIVVDPKFNRTAAKADLYVPIRPGTDIAFLGGLMNYAMTHGRYFHEYVVKYTNASFLIHPDFTFEEGLFSGAQVGEDGQVKYDTATWQYQVDEDGNIKKDPTLQHPQCVFQLMKKHYARYTPEMVAETCGMSVEEFLEVAELFTSTGRPDKAGNIMYAMGITQSSHGSQNVRAVAMLQLLLGNIGIPGGGVNAHRGESNVQGSTDMAMLWNNLPGYMPMPTAAQHPTLAAYQASTPKSGYWTNRPKFMVSLLKAWWGDHATAENDFAYDYLPKLDSRDHSHMSIFEAMGRGELKGLFAWGQNFAVGGPNVTKERSALANLDWLVVVDLFETETAAFWKGPGMNPADIRTEVFLLPAAASYEKCGTVTNSGRWIQWRDKAVEPMGDSRDDLWIADRLYKKLRELYATEGGVFPDPIL</sequence>
<dbReference type="InterPro" id="IPR006656">
    <property type="entry name" value="Mopterin_OxRdtase"/>
</dbReference>
<name>A0A953LLR5_SYMTR</name>
<keyword evidence="4" id="KW-0411">Iron-sulfur</keyword>
<dbReference type="Pfam" id="PF00384">
    <property type="entry name" value="Molybdopterin"/>
    <property type="match status" value="1"/>
</dbReference>
<dbReference type="GO" id="GO:0051539">
    <property type="term" value="F:4 iron, 4 sulfur cluster binding"/>
    <property type="evidence" value="ECO:0007669"/>
    <property type="project" value="UniProtKB-KW"/>
</dbReference>
<dbReference type="GO" id="GO:0009055">
    <property type="term" value="F:electron transfer activity"/>
    <property type="evidence" value="ECO:0007669"/>
    <property type="project" value="TreeGrafter"/>
</dbReference>
<dbReference type="RefSeq" id="WP_273382033.1">
    <property type="nucleotide sequence ID" value="NZ_PIUK01000545.1"/>
</dbReference>
<dbReference type="Gene3D" id="3.40.228.10">
    <property type="entry name" value="Dimethylsulfoxide Reductase, domain 2"/>
    <property type="match status" value="1"/>
</dbReference>
<dbReference type="SUPFAM" id="SSF53706">
    <property type="entry name" value="Formate dehydrogenase/DMSO reductase, domains 1-3"/>
    <property type="match status" value="1"/>
</dbReference>
<evidence type="ECO:0000313" key="8">
    <source>
        <dbReference type="Proteomes" id="UP000732377"/>
    </source>
</evidence>
<reference evidence="7" key="1">
    <citation type="submission" date="2017-11" db="EMBL/GenBank/DDBJ databases">
        <title>Three new genomes from thermophilic consortium.</title>
        <authorList>
            <person name="Quaggio R."/>
            <person name="Amgarten D."/>
            <person name="Setubal J.C."/>
        </authorList>
    </citation>
    <scope>NUCLEOTIDE SEQUENCE</scope>
    <source>
        <strain evidence="7">ZCTH01-B2</strain>
    </source>
</reference>
<keyword evidence="4" id="KW-0408">Iron</keyword>
<evidence type="ECO:0000259" key="6">
    <source>
        <dbReference type="Pfam" id="PF00384"/>
    </source>
</evidence>
<feature type="non-terminal residue" evidence="7">
    <location>
        <position position="439"/>
    </location>
</feature>
<dbReference type="GO" id="GO:0009061">
    <property type="term" value="P:anaerobic respiration"/>
    <property type="evidence" value="ECO:0007669"/>
    <property type="project" value="TreeGrafter"/>
</dbReference>
<dbReference type="GO" id="GO:0030151">
    <property type="term" value="F:molybdenum ion binding"/>
    <property type="evidence" value="ECO:0007669"/>
    <property type="project" value="TreeGrafter"/>
</dbReference>
<evidence type="ECO:0000256" key="4">
    <source>
        <dbReference type="ARBA" id="ARBA00022485"/>
    </source>
</evidence>
<dbReference type="EMBL" id="PIUK01000545">
    <property type="protein sequence ID" value="MBY6278482.1"/>
    <property type="molecule type" value="Genomic_DNA"/>
</dbReference>
<proteinExistence type="inferred from homology"/>
<dbReference type="PANTHER" id="PTHR43598:SF1">
    <property type="entry name" value="FORMATE DEHYDROGENASE-O MAJOR SUBUNIT"/>
    <property type="match status" value="1"/>
</dbReference>